<reference evidence="1 2" key="1">
    <citation type="submission" date="2017-11" db="EMBL/GenBank/DDBJ databases">
        <authorList>
            <person name="Lechat P."/>
        </authorList>
    </citation>
    <scope>NUCLEOTIDE SEQUENCE [LARGE SCALE GENOMIC DNA]</scope>
    <source>
        <strain evidence="1">L495</strain>
    </source>
</reference>
<gene>
    <name evidence="1" type="ORF">LMANV2_790004</name>
</gene>
<dbReference type="Proteomes" id="UP000234460">
    <property type="component" value="Chromosome LMANV2"/>
</dbReference>
<protein>
    <submittedName>
        <fullName evidence="1">Uncharacterized protein</fullName>
    </submittedName>
</protein>
<sequence length="38" mass="4650">MDLFQNSRLIYYISFKFRLNLSERVLSEGKLDHINFIE</sequence>
<proteinExistence type="predicted"/>
<organism evidence="1 2">
    <name type="scientific">Leptospira interrogans serovar Manilae</name>
    <dbReference type="NCBI Taxonomy" id="214675"/>
    <lineage>
        <taxon>Bacteria</taxon>
        <taxon>Pseudomonadati</taxon>
        <taxon>Spirochaetota</taxon>
        <taxon>Spirochaetia</taxon>
        <taxon>Leptospirales</taxon>
        <taxon>Leptospiraceae</taxon>
        <taxon>Leptospira</taxon>
    </lineage>
</organism>
<dbReference type="EMBL" id="OEJX01000077">
    <property type="protein sequence ID" value="SOR63643.1"/>
    <property type="molecule type" value="Genomic_DNA"/>
</dbReference>
<evidence type="ECO:0000313" key="1">
    <source>
        <dbReference type="EMBL" id="SOR63643.1"/>
    </source>
</evidence>
<evidence type="ECO:0000313" key="2">
    <source>
        <dbReference type="Proteomes" id="UP000234460"/>
    </source>
</evidence>
<name>A0AAQ1SQP8_LEPIR</name>
<comment type="caution">
    <text evidence="1">The sequence shown here is derived from an EMBL/GenBank/DDBJ whole genome shotgun (WGS) entry which is preliminary data.</text>
</comment>
<accession>A0AAQ1SQP8</accession>
<dbReference type="AlphaFoldDB" id="A0AAQ1SQP8"/>